<evidence type="ECO:0000313" key="1">
    <source>
        <dbReference type="EMBL" id="KAF2836302.1"/>
    </source>
</evidence>
<dbReference type="AlphaFoldDB" id="A0A9P4S6R4"/>
<dbReference type="Proteomes" id="UP000799429">
    <property type="component" value="Unassembled WGS sequence"/>
</dbReference>
<evidence type="ECO:0000313" key="2">
    <source>
        <dbReference type="Proteomes" id="UP000799429"/>
    </source>
</evidence>
<accession>A0A9P4S6R4</accession>
<proteinExistence type="predicted"/>
<keyword evidence="2" id="KW-1185">Reference proteome</keyword>
<sequence length="85" mass="9545">MHTSRPSEPFSSCPRRTPRLGNLDIFVERLICYICSAYASLSVNLYIPELASGIGNLDNFCRTSGLLHMLIVCFGPLWTQCQTTF</sequence>
<dbReference type="EMBL" id="MU006104">
    <property type="protein sequence ID" value="KAF2836302.1"/>
    <property type="molecule type" value="Genomic_DNA"/>
</dbReference>
<protein>
    <submittedName>
        <fullName evidence="1">Uncharacterized protein</fullName>
    </submittedName>
</protein>
<gene>
    <name evidence="1" type="ORF">M501DRAFT_266645</name>
</gene>
<organism evidence="1 2">
    <name type="scientific">Patellaria atrata CBS 101060</name>
    <dbReference type="NCBI Taxonomy" id="1346257"/>
    <lineage>
        <taxon>Eukaryota</taxon>
        <taxon>Fungi</taxon>
        <taxon>Dikarya</taxon>
        <taxon>Ascomycota</taxon>
        <taxon>Pezizomycotina</taxon>
        <taxon>Dothideomycetes</taxon>
        <taxon>Dothideomycetes incertae sedis</taxon>
        <taxon>Patellariales</taxon>
        <taxon>Patellariaceae</taxon>
        <taxon>Patellaria</taxon>
    </lineage>
</organism>
<reference evidence="1" key="1">
    <citation type="journal article" date="2020" name="Stud. Mycol.">
        <title>101 Dothideomycetes genomes: a test case for predicting lifestyles and emergence of pathogens.</title>
        <authorList>
            <person name="Haridas S."/>
            <person name="Albert R."/>
            <person name="Binder M."/>
            <person name="Bloem J."/>
            <person name="Labutti K."/>
            <person name="Salamov A."/>
            <person name="Andreopoulos B."/>
            <person name="Baker S."/>
            <person name="Barry K."/>
            <person name="Bills G."/>
            <person name="Bluhm B."/>
            <person name="Cannon C."/>
            <person name="Castanera R."/>
            <person name="Culley D."/>
            <person name="Daum C."/>
            <person name="Ezra D."/>
            <person name="Gonzalez J."/>
            <person name="Henrissat B."/>
            <person name="Kuo A."/>
            <person name="Liang C."/>
            <person name="Lipzen A."/>
            <person name="Lutzoni F."/>
            <person name="Magnuson J."/>
            <person name="Mondo S."/>
            <person name="Nolan M."/>
            <person name="Ohm R."/>
            <person name="Pangilinan J."/>
            <person name="Park H.-J."/>
            <person name="Ramirez L."/>
            <person name="Alfaro M."/>
            <person name="Sun H."/>
            <person name="Tritt A."/>
            <person name="Yoshinaga Y."/>
            <person name="Zwiers L.-H."/>
            <person name="Turgeon B."/>
            <person name="Goodwin S."/>
            <person name="Spatafora J."/>
            <person name="Crous P."/>
            <person name="Grigoriev I."/>
        </authorList>
    </citation>
    <scope>NUCLEOTIDE SEQUENCE</scope>
    <source>
        <strain evidence="1">CBS 101060</strain>
    </source>
</reference>
<name>A0A9P4S6R4_9PEZI</name>
<comment type="caution">
    <text evidence="1">The sequence shown here is derived from an EMBL/GenBank/DDBJ whole genome shotgun (WGS) entry which is preliminary data.</text>
</comment>